<dbReference type="InterPro" id="IPR039008">
    <property type="entry name" value="IF_rod_dom"/>
</dbReference>
<dbReference type="GeneID" id="103585235"/>
<evidence type="ECO:0000313" key="7">
    <source>
        <dbReference type="RefSeq" id="XP_008564370.1"/>
    </source>
</evidence>
<organism evidence="6 7">
    <name type="scientific">Galeopterus variegatus</name>
    <name type="common">Malayan flying lemur</name>
    <name type="synonym">Cynocephalus variegatus</name>
    <dbReference type="NCBI Taxonomy" id="482537"/>
    <lineage>
        <taxon>Eukaryota</taxon>
        <taxon>Metazoa</taxon>
        <taxon>Chordata</taxon>
        <taxon>Craniata</taxon>
        <taxon>Vertebrata</taxon>
        <taxon>Euteleostomi</taxon>
        <taxon>Mammalia</taxon>
        <taxon>Eutheria</taxon>
        <taxon>Euarchontoglires</taxon>
        <taxon>Dermoptera</taxon>
        <taxon>Cynocephalidae</taxon>
        <taxon>Galeopterus</taxon>
    </lineage>
</organism>
<proteinExistence type="inferred from homology"/>
<evidence type="ECO:0000256" key="2">
    <source>
        <dbReference type="ARBA" id="ARBA00022754"/>
    </source>
</evidence>
<dbReference type="InterPro" id="IPR018039">
    <property type="entry name" value="IF_conserved"/>
</dbReference>
<protein>
    <submittedName>
        <fullName evidence="7">Keratin, type II cytoskeletal 59 kDa, component IV-like</fullName>
    </submittedName>
</protein>
<dbReference type="PROSITE" id="PS51842">
    <property type="entry name" value="IF_ROD_2"/>
    <property type="match status" value="1"/>
</dbReference>
<evidence type="ECO:0000256" key="3">
    <source>
        <dbReference type="ARBA" id="ARBA00023054"/>
    </source>
</evidence>
<dbReference type="RefSeq" id="XP_008564370.1">
    <property type="nucleotide sequence ID" value="XM_008566148.1"/>
</dbReference>
<gene>
    <name evidence="7" type="primary">LOC103585235</name>
</gene>
<keyword evidence="1" id="KW-0416">Keratin</keyword>
<feature type="domain" description="IF rod" evidence="5">
    <location>
        <begin position="1"/>
        <end position="103"/>
    </location>
</feature>
<dbReference type="SUPFAM" id="SSF64593">
    <property type="entry name" value="Intermediate filament protein, coiled coil region"/>
    <property type="match status" value="1"/>
</dbReference>
<keyword evidence="6" id="KW-1185">Reference proteome</keyword>
<dbReference type="Gene3D" id="1.20.5.170">
    <property type="match status" value="1"/>
</dbReference>
<evidence type="ECO:0000256" key="4">
    <source>
        <dbReference type="RuleBase" id="RU000685"/>
    </source>
</evidence>
<dbReference type="Proteomes" id="UP000694923">
    <property type="component" value="Unplaced"/>
</dbReference>
<comment type="similarity">
    <text evidence="4">Belongs to the intermediate filament family.</text>
</comment>
<name>A0ABM0Q7M9_GALVR</name>
<evidence type="ECO:0000259" key="5">
    <source>
        <dbReference type="PROSITE" id="PS51842"/>
    </source>
</evidence>
<reference evidence="7" key="1">
    <citation type="submission" date="2025-08" db="UniProtKB">
        <authorList>
            <consortium name="RefSeq"/>
        </authorList>
    </citation>
    <scope>IDENTIFICATION</scope>
</reference>
<keyword evidence="3" id="KW-0175">Coiled coil</keyword>
<accession>A0ABM0Q7M9</accession>
<dbReference type="PROSITE" id="PS00226">
    <property type="entry name" value="IF_ROD_1"/>
    <property type="match status" value="1"/>
</dbReference>
<dbReference type="PANTHER" id="PTHR45616">
    <property type="entry name" value="GATA-TYPE DOMAIN-CONTAINING PROTEIN"/>
    <property type="match status" value="1"/>
</dbReference>
<sequence>MQEHTQSPRHSKEDLDRLNQDIQRLIMEPCELEKAKDLPALQEERASGSAKGKLSWLEVALQQAKQDMVRQLREYQELMIVKLSLDFEIATYRKLLEGEESWLGLGFGAGTVAPGGARAGTPGSASGPARDERPWRRLRALRLPRLCRGLQLQRLPRMLNPSRPAPEKTRTLSFCPKDLALLSQTHPPMELALTLPLSLPPQPRSDDSFAIKKSAVLNGQAV</sequence>
<dbReference type="PANTHER" id="PTHR45616:SF12">
    <property type="entry name" value="KERATIN, TYPE II CUTICULAR HB2"/>
    <property type="match status" value="1"/>
</dbReference>
<evidence type="ECO:0000313" key="6">
    <source>
        <dbReference type="Proteomes" id="UP000694923"/>
    </source>
</evidence>
<keyword evidence="2 4" id="KW-0403">Intermediate filament</keyword>
<dbReference type="Pfam" id="PF00038">
    <property type="entry name" value="Filament"/>
    <property type="match status" value="1"/>
</dbReference>
<evidence type="ECO:0000256" key="1">
    <source>
        <dbReference type="ARBA" id="ARBA00022744"/>
    </source>
</evidence>